<dbReference type="AlphaFoldDB" id="A0A3P8MF67"/>
<accession>A0A3P8MF67</accession>
<gene>
    <name evidence="1" type="ORF">NCTC10126_00246</name>
    <name evidence="2" type="ORF">NCTC10126_00250</name>
</gene>
<sequence length="50" mass="5974">MRIENLKNDKFKSKFVLLNFCEDRNPDLQFFVIEYSQDIFDLASLISQSI</sequence>
<evidence type="ECO:0000313" key="2">
    <source>
        <dbReference type="EMBL" id="VDR41767.1"/>
    </source>
</evidence>
<reference evidence="1 3" key="1">
    <citation type="submission" date="2018-12" db="EMBL/GenBank/DDBJ databases">
        <authorList>
            <consortium name="Pathogen Informatics"/>
        </authorList>
    </citation>
    <scope>NUCLEOTIDE SEQUENCE [LARGE SCALE GENOMIC DNA]</scope>
    <source>
        <strain evidence="1 3">NCTC10126</strain>
    </source>
</reference>
<organism evidence="1 3">
    <name type="scientific">Mycoplasmopsis caviae</name>
    <dbReference type="NCBI Taxonomy" id="55603"/>
    <lineage>
        <taxon>Bacteria</taxon>
        <taxon>Bacillati</taxon>
        <taxon>Mycoplasmatota</taxon>
        <taxon>Mycoplasmoidales</taxon>
        <taxon>Metamycoplasmataceae</taxon>
        <taxon>Mycoplasmopsis</taxon>
    </lineage>
</organism>
<dbReference type="EMBL" id="UZVY01000001">
    <property type="protein sequence ID" value="VDR41763.1"/>
    <property type="molecule type" value="Genomic_DNA"/>
</dbReference>
<evidence type="ECO:0000313" key="1">
    <source>
        <dbReference type="EMBL" id="VDR41763.1"/>
    </source>
</evidence>
<dbReference type="Proteomes" id="UP000280036">
    <property type="component" value="Unassembled WGS sequence"/>
</dbReference>
<dbReference type="EMBL" id="UZVY01000001">
    <property type="protein sequence ID" value="VDR41767.1"/>
    <property type="molecule type" value="Genomic_DNA"/>
</dbReference>
<name>A0A3P8MF67_9BACT</name>
<proteinExistence type="predicted"/>
<evidence type="ECO:0000313" key="3">
    <source>
        <dbReference type="Proteomes" id="UP000280036"/>
    </source>
</evidence>
<protein>
    <submittedName>
        <fullName evidence="1">Uncharacterized protein</fullName>
    </submittedName>
</protein>